<dbReference type="InterPro" id="IPR001763">
    <property type="entry name" value="Rhodanese-like_dom"/>
</dbReference>
<dbReference type="PANTHER" id="PTHR10828:SF17">
    <property type="entry name" value="PROTEIN-TYROSINE-PHOSPHATASE"/>
    <property type="match status" value="1"/>
</dbReference>
<evidence type="ECO:0000256" key="5">
    <source>
        <dbReference type="ARBA" id="ARBA00022912"/>
    </source>
</evidence>
<feature type="region of interest" description="Disordered" evidence="7">
    <location>
        <begin position="807"/>
        <end position="849"/>
    </location>
</feature>
<dbReference type="PRINTS" id="PR00716">
    <property type="entry name" value="MPIPHPHTASE"/>
</dbReference>
<evidence type="ECO:0000256" key="7">
    <source>
        <dbReference type="SAM" id="MobiDB-lite"/>
    </source>
</evidence>
<dbReference type="PANTHER" id="PTHR10828">
    <property type="entry name" value="M-PHASE INDUCER PHOSPHATASE DUAL SPECIFICITY PHOSPHATASE CDC25"/>
    <property type="match status" value="1"/>
</dbReference>
<evidence type="ECO:0000313" key="9">
    <source>
        <dbReference type="EMBL" id="JAP52271.1"/>
    </source>
</evidence>
<keyword evidence="3" id="KW-0132">Cell division</keyword>
<dbReference type="Gene3D" id="3.40.250.10">
    <property type="entry name" value="Rhodanese-like domain"/>
    <property type="match status" value="1"/>
</dbReference>
<sequence>FGVSCPPNSNPVALSCCHAPRRVPFVFSKMEGARTLETPITTLSRMFSNAGIVELSRTLEGRNSRKSFSDPRPIPKDLDECANQEPPQVQPTHDWLSNGELFRSFQESSNSCSSGYFSSTSYSAPSTCQLKNASDKLDQSKSTSAGQSQLKWPRKEQPCFELRRSQSCTSTWLAKRSHKRQCWPRLSGILRRSATIPNHNSSCKGSGHRPPAGYRKISCHPELSTVGEDLDNSAASDMNSEDLEVRTADPDTTNILSPCAPAAKKQRISSPTVCLYSPIATGSATIESLDSTTPLDSSDSSDIHVDSPVAFEGSYSNEVSKALPFDLLRHQSTPVTNVKNVRRLPAREEYKHPPQLSRCVSVPTPVCADGFLSGSEHHLASDGRVPRALPVIERTGAGLNFVSTETVASLLRGDYEKKGVKFMIVDCRYPYEYEGGHVKTAVNLFTHDNMVQEVFNRVPAQFPPGTGPPRLLGEGLSRRLAIPKPEVPLPEFSDHSSTDESDSLVDQDSDLLEEDPVEQAPAAAAPTPVVFELHSFVSDPPSSRSFQSGSQDSAASSRHLQASGEDSPEPPEPSFVVIFHCEFSSQRAPHLATFLRRIDRTTNYHRYPFLFFPELYVMKGGYSEFYKKFPELCDPSAYVTMFNPEYRGELRLYKRLTKRVSTACQDCFRIVPPCKQDLNASQPDQPFGRPSTPKSGTFPTVVSTMFDATFDKENTAPRLALAGCMPPEKLPFSPTFALSNELGPSSVFSVNVNLNTASAGDLSSPISGQTERLSCSFTDISVRLAEAVVRVGRRVVAATLSEKDHSSRLPCAESRASRDPPVRVPPPPSSQMLPVRSGPKRPKGFRLPGDSDVSMPCTPICTNVCRSSVAQFSLGDSPCHETPVAPVNVNRC</sequence>
<feature type="region of interest" description="Disordered" evidence="7">
    <location>
        <begin position="540"/>
        <end position="571"/>
    </location>
</feature>
<feature type="region of interest" description="Disordered" evidence="7">
    <location>
        <begin position="133"/>
        <end position="156"/>
    </location>
</feature>
<reference evidence="9" key="1">
    <citation type="submission" date="2016-01" db="EMBL/GenBank/DDBJ databases">
        <title>Reference transcriptome for the parasite Schistocephalus solidus: insights into the molecular evolution of parasitism.</title>
        <authorList>
            <person name="Hebert F.O."/>
            <person name="Grambauer S."/>
            <person name="Barber I."/>
            <person name="Landry C.R."/>
            <person name="Aubin-Horth N."/>
        </authorList>
    </citation>
    <scope>NUCLEOTIDE SEQUENCE</scope>
</reference>
<feature type="compositionally biased region" description="Basic and acidic residues" evidence="7">
    <location>
        <begin position="61"/>
        <end position="79"/>
    </location>
</feature>
<comment type="similarity">
    <text evidence="1">Belongs to the MPI phosphatase family.</text>
</comment>
<dbReference type="GO" id="GO:0110032">
    <property type="term" value="P:positive regulation of G2/MI transition of meiotic cell cycle"/>
    <property type="evidence" value="ECO:0007669"/>
    <property type="project" value="TreeGrafter"/>
</dbReference>
<dbReference type="SUPFAM" id="SSF52821">
    <property type="entry name" value="Rhodanese/Cell cycle control phosphatase"/>
    <property type="match status" value="1"/>
</dbReference>
<protein>
    <recommendedName>
        <fullName evidence="2">protein-tyrosine-phosphatase</fullName>
        <ecNumber evidence="2">3.1.3.48</ecNumber>
    </recommendedName>
</protein>
<evidence type="ECO:0000256" key="6">
    <source>
        <dbReference type="ARBA" id="ARBA00023306"/>
    </source>
</evidence>
<evidence type="ECO:0000256" key="2">
    <source>
        <dbReference type="ARBA" id="ARBA00013064"/>
    </source>
</evidence>
<keyword evidence="4" id="KW-0378">Hydrolase</keyword>
<keyword evidence="6" id="KW-0131">Cell cycle</keyword>
<feature type="domain" description="Rhodanese" evidence="8">
    <location>
        <begin position="418"/>
        <end position="634"/>
    </location>
</feature>
<dbReference type="PROSITE" id="PS50206">
    <property type="entry name" value="RHODANESE_3"/>
    <property type="match status" value="1"/>
</dbReference>
<feature type="region of interest" description="Disordered" evidence="7">
    <location>
        <begin position="61"/>
        <end position="90"/>
    </location>
</feature>
<accession>A0A0X3PJZ4</accession>
<dbReference type="SMART" id="SM00450">
    <property type="entry name" value="RHOD"/>
    <property type="match status" value="1"/>
</dbReference>
<dbReference type="GO" id="GO:0051301">
    <property type="term" value="P:cell division"/>
    <property type="evidence" value="ECO:0007669"/>
    <property type="project" value="UniProtKB-KW"/>
</dbReference>
<evidence type="ECO:0000259" key="8">
    <source>
        <dbReference type="PROSITE" id="PS50206"/>
    </source>
</evidence>
<evidence type="ECO:0000256" key="4">
    <source>
        <dbReference type="ARBA" id="ARBA00022801"/>
    </source>
</evidence>
<dbReference type="EMBL" id="GEEE01010954">
    <property type="protein sequence ID" value="JAP52271.1"/>
    <property type="molecule type" value="Transcribed_RNA"/>
</dbReference>
<feature type="non-terminal residue" evidence="9">
    <location>
        <position position="1"/>
    </location>
</feature>
<proteinExistence type="inferred from homology"/>
<dbReference type="AlphaFoldDB" id="A0A0X3PJZ4"/>
<feature type="compositionally biased region" description="Polar residues" evidence="7">
    <location>
        <begin position="140"/>
        <end position="150"/>
    </location>
</feature>
<gene>
    <name evidence="9" type="ORF">TR108498</name>
</gene>
<dbReference type="GO" id="GO:0005737">
    <property type="term" value="C:cytoplasm"/>
    <property type="evidence" value="ECO:0007669"/>
    <property type="project" value="TreeGrafter"/>
</dbReference>
<dbReference type="GO" id="GO:0004725">
    <property type="term" value="F:protein tyrosine phosphatase activity"/>
    <property type="evidence" value="ECO:0007669"/>
    <property type="project" value="UniProtKB-EC"/>
</dbReference>
<dbReference type="EC" id="3.1.3.48" evidence="2"/>
<evidence type="ECO:0000256" key="3">
    <source>
        <dbReference type="ARBA" id="ARBA00022618"/>
    </source>
</evidence>
<dbReference type="Pfam" id="PF00581">
    <property type="entry name" value="Rhodanese"/>
    <property type="match status" value="1"/>
</dbReference>
<dbReference type="GO" id="GO:0000086">
    <property type="term" value="P:G2/M transition of mitotic cell cycle"/>
    <property type="evidence" value="ECO:0007669"/>
    <property type="project" value="TreeGrafter"/>
</dbReference>
<feature type="compositionally biased region" description="Low complexity" evidence="7">
    <location>
        <begin position="540"/>
        <end position="553"/>
    </location>
</feature>
<dbReference type="InterPro" id="IPR036873">
    <property type="entry name" value="Rhodanese-like_dom_sf"/>
</dbReference>
<dbReference type="GO" id="GO:0005634">
    <property type="term" value="C:nucleus"/>
    <property type="evidence" value="ECO:0007669"/>
    <property type="project" value="TreeGrafter"/>
</dbReference>
<organism evidence="9">
    <name type="scientific">Schistocephalus solidus</name>
    <name type="common">Tapeworm</name>
    <dbReference type="NCBI Taxonomy" id="70667"/>
    <lineage>
        <taxon>Eukaryota</taxon>
        <taxon>Metazoa</taxon>
        <taxon>Spiralia</taxon>
        <taxon>Lophotrochozoa</taxon>
        <taxon>Platyhelminthes</taxon>
        <taxon>Cestoda</taxon>
        <taxon>Eucestoda</taxon>
        <taxon>Diphyllobothriidea</taxon>
        <taxon>Diphyllobothriidae</taxon>
        <taxon>Schistocephalus</taxon>
    </lineage>
</organism>
<feature type="region of interest" description="Disordered" evidence="7">
    <location>
        <begin position="486"/>
        <end position="506"/>
    </location>
</feature>
<dbReference type="GO" id="GO:0010971">
    <property type="term" value="P:positive regulation of G2/M transition of mitotic cell cycle"/>
    <property type="evidence" value="ECO:0007669"/>
    <property type="project" value="TreeGrafter"/>
</dbReference>
<keyword evidence="5" id="KW-0904">Protein phosphatase</keyword>
<evidence type="ECO:0000256" key="1">
    <source>
        <dbReference type="ARBA" id="ARBA00011065"/>
    </source>
</evidence>
<name>A0A0X3PJZ4_SCHSO</name>
<dbReference type="InterPro" id="IPR000751">
    <property type="entry name" value="MPI_Phosphatase"/>
</dbReference>